<organism evidence="2 3">
    <name type="scientific">Panacibacter ginsenosidivorans</name>
    <dbReference type="NCBI Taxonomy" id="1813871"/>
    <lineage>
        <taxon>Bacteria</taxon>
        <taxon>Pseudomonadati</taxon>
        <taxon>Bacteroidota</taxon>
        <taxon>Chitinophagia</taxon>
        <taxon>Chitinophagales</taxon>
        <taxon>Chitinophagaceae</taxon>
        <taxon>Panacibacter</taxon>
    </lineage>
</organism>
<name>A0A5B8V7Y8_9BACT</name>
<feature type="transmembrane region" description="Helical" evidence="1">
    <location>
        <begin position="167"/>
        <end position="189"/>
    </location>
</feature>
<feature type="transmembrane region" description="Helical" evidence="1">
    <location>
        <begin position="26"/>
        <end position="49"/>
    </location>
</feature>
<keyword evidence="1" id="KW-0472">Membrane</keyword>
<sequence>MEQENQLSEKESLQLISRMIHEAKGYFYESGIAALVYGFSILICSILTWLRDKQILSLPFHPFWFIVPIFFVQSFIQIREEKKKKAKTFTDEAINYIWMGYFLSVFAAFTASFAGFTYIIISVILLLTGLAVFLTGMISKFRYHIIAAFATWLLAAISFFIQNENIYILLAATAILVWIIPGFILNAVFKKQHRG</sequence>
<feature type="transmembrane region" description="Helical" evidence="1">
    <location>
        <begin position="116"/>
        <end position="134"/>
    </location>
</feature>
<keyword evidence="1" id="KW-0812">Transmembrane</keyword>
<reference evidence="2 3" key="1">
    <citation type="journal article" date="2016" name="Int. J. Syst. Evol. Microbiol.">
        <title>Panacibacter ginsenosidivorans gen. nov., sp. nov., with ginsenoside converting activity isolated from soil of a ginseng field.</title>
        <authorList>
            <person name="Siddiqi M.Z."/>
            <person name="Muhammad Shafi S."/>
            <person name="Choi K.D."/>
            <person name="Im W.T."/>
        </authorList>
    </citation>
    <scope>NUCLEOTIDE SEQUENCE [LARGE SCALE GENOMIC DNA]</scope>
    <source>
        <strain evidence="2 3">Gsoil1550</strain>
    </source>
</reference>
<feature type="transmembrane region" description="Helical" evidence="1">
    <location>
        <begin position="141"/>
        <end position="161"/>
    </location>
</feature>
<evidence type="ECO:0000313" key="3">
    <source>
        <dbReference type="Proteomes" id="UP000321533"/>
    </source>
</evidence>
<evidence type="ECO:0000256" key="1">
    <source>
        <dbReference type="SAM" id="Phobius"/>
    </source>
</evidence>
<dbReference type="EMBL" id="CP042435">
    <property type="protein sequence ID" value="QEC67650.1"/>
    <property type="molecule type" value="Genomic_DNA"/>
</dbReference>
<evidence type="ECO:0000313" key="2">
    <source>
        <dbReference type="EMBL" id="QEC67650.1"/>
    </source>
</evidence>
<feature type="transmembrane region" description="Helical" evidence="1">
    <location>
        <begin position="55"/>
        <end position="72"/>
    </location>
</feature>
<protein>
    <submittedName>
        <fullName evidence="2">Uncharacterized protein</fullName>
    </submittedName>
</protein>
<keyword evidence="3" id="KW-1185">Reference proteome</keyword>
<dbReference type="Proteomes" id="UP000321533">
    <property type="component" value="Chromosome"/>
</dbReference>
<accession>A0A5B8V7Y8</accession>
<keyword evidence="1" id="KW-1133">Transmembrane helix</keyword>
<dbReference type="RefSeq" id="WP_147189457.1">
    <property type="nucleotide sequence ID" value="NZ_CP042435.1"/>
</dbReference>
<dbReference type="KEGG" id="pgin:FRZ67_10230"/>
<proteinExistence type="predicted"/>
<gene>
    <name evidence="2" type="ORF">FRZ67_10230</name>
</gene>
<dbReference type="AlphaFoldDB" id="A0A5B8V7Y8"/>
<dbReference type="OrthoDB" id="670335at2"/>
<feature type="transmembrane region" description="Helical" evidence="1">
    <location>
        <begin position="93"/>
        <end position="110"/>
    </location>
</feature>